<dbReference type="AlphaFoldDB" id="F5YNG6"/>
<name>F5YNG6_TREPZ</name>
<keyword evidence="2" id="KW-0547">Nucleotide-binding</keyword>
<evidence type="ECO:0000313" key="6">
    <source>
        <dbReference type="Proteomes" id="UP000009223"/>
    </source>
</evidence>
<dbReference type="RefSeq" id="WP_015707238.1">
    <property type="nucleotide sequence ID" value="NC_015578.1"/>
</dbReference>
<keyword evidence="1" id="KW-0813">Transport</keyword>
<dbReference type="FunFam" id="3.40.50.300:FF:000151">
    <property type="entry name" value="Lipopolysaccharide ABC transporter ATP-binding protein"/>
    <property type="match status" value="1"/>
</dbReference>
<dbReference type="GO" id="GO:0043190">
    <property type="term" value="C:ATP-binding cassette (ABC) transporter complex"/>
    <property type="evidence" value="ECO:0007669"/>
    <property type="project" value="InterPro"/>
</dbReference>
<dbReference type="Gene3D" id="3.40.50.300">
    <property type="entry name" value="P-loop containing nucleotide triphosphate hydrolases"/>
    <property type="match status" value="1"/>
</dbReference>
<dbReference type="PROSITE" id="PS50893">
    <property type="entry name" value="ABC_TRANSPORTER_2"/>
    <property type="match status" value="1"/>
</dbReference>
<feature type="domain" description="ABC transporter" evidence="4">
    <location>
        <begin position="14"/>
        <end position="247"/>
    </location>
</feature>
<dbReference type="eggNOG" id="COG1137">
    <property type="taxonomic scope" value="Bacteria"/>
</dbReference>
<dbReference type="STRING" id="545694.TREPR_3017"/>
<dbReference type="PANTHER" id="PTHR45772">
    <property type="entry name" value="CONSERVED COMPONENT OF ABC TRANSPORTER FOR NATURAL AMINO ACIDS-RELATED"/>
    <property type="match status" value="1"/>
</dbReference>
<evidence type="ECO:0000256" key="3">
    <source>
        <dbReference type="ARBA" id="ARBA00022840"/>
    </source>
</evidence>
<dbReference type="InterPro" id="IPR030921">
    <property type="entry name" value="LPS_export_LptB"/>
</dbReference>
<dbReference type="Pfam" id="PF00005">
    <property type="entry name" value="ABC_tran"/>
    <property type="match status" value="1"/>
</dbReference>
<dbReference type="InterPro" id="IPR051120">
    <property type="entry name" value="ABC_AA/LPS_Transport"/>
</dbReference>
<accession>F5YNG6</accession>
<keyword evidence="3 5" id="KW-0067">ATP-binding</keyword>
<dbReference type="NCBIfam" id="TIGR04406">
    <property type="entry name" value="LPS_export_lptB"/>
    <property type="match status" value="1"/>
</dbReference>
<organism evidence="5 6">
    <name type="scientific">Treponema primitia (strain ATCC BAA-887 / DSM 12427 / ZAS-2)</name>
    <dbReference type="NCBI Taxonomy" id="545694"/>
    <lineage>
        <taxon>Bacteria</taxon>
        <taxon>Pseudomonadati</taxon>
        <taxon>Spirochaetota</taxon>
        <taxon>Spirochaetia</taxon>
        <taxon>Spirochaetales</taxon>
        <taxon>Treponemataceae</taxon>
        <taxon>Treponema</taxon>
    </lineage>
</organism>
<dbReference type="Proteomes" id="UP000009223">
    <property type="component" value="Chromosome"/>
</dbReference>
<dbReference type="PANTHER" id="PTHR45772:SF10">
    <property type="entry name" value="LIPOPOLYSACCHARIDE EXPORT SYSTEM ATP-BINDING PROTEIN LPTB"/>
    <property type="match status" value="1"/>
</dbReference>
<dbReference type="InterPro" id="IPR003593">
    <property type="entry name" value="AAA+_ATPase"/>
</dbReference>
<dbReference type="HOGENOM" id="CLU_000604_1_2_12"/>
<dbReference type="InterPro" id="IPR003439">
    <property type="entry name" value="ABC_transporter-like_ATP-bd"/>
</dbReference>
<dbReference type="KEGG" id="tpi:TREPR_3017"/>
<evidence type="ECO:0000313" key="5">
    <source>
        <dbReference type="EMBL" id="AEF87033.1"/>
    </source>
</evidence>
<dbReference type="InterPro" id="IPR027417">
    <property type="entry name" value="P-loop_NTPase"/>
</dbReference>
<dbReference type="SUPFAM" id="SSF52540">
    <property type="entry name" value="P-loop containing nucleoside triphosphate hydrolases"/>
    <property type="match status" value="1"/>
</dbReference>
<evidence type="ECO:0000259" key="4">
    <source>
        <dbReference type="PROSITE" id="PS50893"/>
    </source>
</evidence>
<reference evidence="6" key="1">
    <citation type="submission" date="2009-12" db="EMBL/GenBank/DDBJ databases">
        <title>Complete sequence of Treponema primitia strain ZAS-2.</title>
        <authorList>
            <person name="Tetu S.G."/>
            <person name="Matson E."/>
            <person name="Ren Q."/>
            <person name="Seshadri R."/>
            <person name="Elbourne L."/>
            <person name="Hassan K.A."/>
            <person name="Durkin A."/>
            <person name="Radune D."/>
            <person name="Mohamoud Y."/>
            <person name="Shay R."/>
            <person name="Jin S."/>
            <person name="Zhang X."/>
            <person name="Lucey K."/>
            <person name="Ballor N.R."/>
            <person name="Ottesen E."/>
            <person name="Rosenthal R."/>
            <person name="Allen A."/>
            <person name="Leadbetter J.R."/>
            <person name="Paulsen I.T."/>
        </authorList>
    </citation>
    <scope>NUCLEOTIDE SEQUENCE [LARGE SCALE GENOMIC DNA]</scope>
    <source>
        <strain evidence="6">ATCC BAA-887 / DSM 12427 / ZAS-2</strain>
    </source>
</reference>
<reference evidence="5 6" key="2">
    <citation type="journal article" date="2011" name="ISME J.">
        <title>RNA-seq reveals cooperative metabolic interactions between two termite-gut spirochete species in co-culture.</title>
        <authorList>
            <person name="Rosenthal A.Z."/>
            <person name="Matson E.G."/>
            <person name="Eldar A."/>
            <person name="Leadbetter J.R."/>
        </authorList>
    </citation>
    <scope>NUCLEOTIDE SEQUENCE [LARGE SCALE GENOMIC DNA]</scope>
    <source>
        <strain evidence="6">ATCC BAA-887 / DSM 12427 / ZAS-2</strain>
    </source>
</reference>
<evidence type="ECO:0000256" key="2">
    <source>
        <dbReference type="ARBA" id="ARBA00022741"/>
    </source>
</evidence>
<sequence>MDELDSNTITNHILTVTNLHKRFGAKEVVRGVDFTMKNGEVAGLLGPNGAGKTTIFYMIVGFYKPSMGTVALNGDDITLKPMFRRARMGVAYLPQEASIFRKLTVEQNIRAILESRRDIDKAAQKDRLEALLDEFGIGRIRTQYGYTLSGGERRRTEIARALATEPKFLLLDEPFAGIDPIAVYEIKQIIRRLAEKGIGILITDHNVRDTLEITTEAFIIADGTIVAQGDRDLILANEMVREVYLGSEFRM</sequence>
<keyword evidence="6" id="KW-1185">Reference proteome</keyword>
<proteinExistence type="predicted"/>
<dbReference type="EMBL" id="CP001843">
    <property type="protein sequence ID" value="AEF87033.1"/>
    <property type="molecule type" value="Genomic_DNA"/>
</dbReference>
<dbReference type="GO" id="GO:0016887">
    <property type="term" value="F:ATP hydrolysis activity"/>
    <property type="evidence" value="ECO:0007669"/>
    <property type="project" value="InterPro"/>
</dbReference>
<protein>
    <submittedName>
        <fullName evidence="5">ABC transporter, ATP-binding protein</fullName>
    </submittedName>
</protein>
<dbReference type="GO" id="GO:0005524">
    <property type="term" value="F:ATP binding"/>
    <property type="evidence" value="ECO:0007669"/>
    <property type="project" value="UniProtKB-KW"/>
</dbReference>
<dbReference type="CDD" id="cd03218">
    <property type="entry name" value="ABC_YhbG"/>
    <property type="match status" value="1"/>
</dbReference>
<gene>
    <name evidence="5" type="ordered locus">TREPR_3017</name>
</gene>
<evidence type="ECO:0000256" key="1">
    <source>
        <dbReference type="ARBA" id="ARBA00022448"/>
    </source>
</evidence>
<dbReference type="SMART" id="SM00382">
    <property type="entry name" value="AAA"/>
    <property type="match status" value="1"/>
</dbReference>
<dbReference type="GO" id="GO:0055085">
    <property type="term" value="P:transmembrane transport"/>
    <property type="evidence" value="ECO:0007669"/>
    <property type="project" value="InterPro"/>
</dbReference>